<dbReference type="AlphaFoldDB" id="X1R6B5"/>
<organism evidence="1">
    <name type="scientific">marine sediment metagenome</name>
    <dbReference type="NCBI Taxonomy" id="412755"/>
    <lineage>
        <taxon>unclassified sequences</taxon>
        <taxon>metagenomes</taxon>
        <taxon>ecological metagenomes</taxon>
    </lineage>
</organism>
<name>X1R6B5_9ZZZZ</name>
<sequence>MAFGDIIRSGNSPDSQPLGIGGNASKIWHCGAYNDKVYELSTTDFSVAKQANSPAVSPAGIGGDSSKVWHCDTGTDLIYELSTSDLSVVRSSSSPSTWPCGIGGDSAKIWHLDADAHKVYELSVSDFSVVRQATATGRSEGVQGIGGKTDVIWYCAENESYVSKLHELSTSDFSSVRSTDAPTNWSSGVGGDNETIWYTQFGTDLAYELDETEPPPQPPSAPTNLLCNGQTNPVDIIAEDFQAIYNDPNAGDIAQHYRLQVNTKSDFTGRMMWDSGKTPMADTPEGTYCPLIYYN</sequence>
<evidence type="ECO:0008006" key="2">
    <source>
        <dbReference type="Google" id="ProtNLM"/>
    </source>
</evidence>
<dbReference type="Gene3D" id="2.60.40.10">
    <property type="entry name" value="Immunoglobulins"/>
    <property type="match status" value="1"/>
</dbReference>
<dbReference type="EMBL" id="BARW01003028">
    <property type="protein sequence ID" value="GAI62556.1"/>
    <property type="molecule type" value="Genomic_DNA"/>
</dbReference>
<protein>
    <recommendedName>
        <fullName evidence="2">Ricin B lectin domain-containing protein</fullName>
    </recommendedName>
</protein>
<comment type="caution">
    <text evidence="1">The sequence shown here is derived from an EMBL/GenBank/DDBJ whole genome shotgun (WGS) entry which is preliminary data.</text>
</comment>
<dbReference type="InterPro" id="IPR013783">
    <property type="entry name" value="Ig-like_fold"/>
</dbReference>
<proteinExistence type="predicted"/>
<dbReference type="SUPFAM" id="SSF63825">
    <property type="entry name" value="YWTD domain"/>
    <property type="match status" value="1"/>
</dbReference>
<accession>X1R6B5</accession>
<feature type="non-terminal residue" evidence="1">
    <location>
        <position position="295"/>
    </location>
</feature>
<reference evidence="1" key="1">
    <citation type="journal article" date="2014" name="Front. Microbiol.">
        <title>High frequency of phylogenetically diverse reductive dehalogenase-homologous genes in deep subseafloor sedimentary metagenomes.</title>
        <authorList>
            <person name="Kawai M."/>
            <person name="Futagami T."/>
            <person name="Toyoda A."/>
            <person name="Takaki Y."/>
            <person name="Nishi S."/>
            <person name="Hori S."/>
            <person name="Arai W."/>
            <person name="Tsubouchi T."/>
            <person name="Morono Y."/>
            <person name="Uchiyama I."/>
            <person name="Ito T."/>
            <person name="Fujiyama A."/>
            <person name="Inagaki F."/>
            <person name="Takami H."/>
        </authorList>
    </citation>
    <scope>NUCLEOTIDE SEQUENCE</scope>
    <source>
        <strain evidence="1">Expedition CK06-06</strain>
    </source>
</reference>
<gene>
    <name evidence="1" type="ORF">S12H4_07991</name>
</gene>
<evidence type="ECO:0000313" key="1">
    <source>
        <dbReference type="EMBL" id="GAI62556.1"/>
    </source>
</evidence>